<evidence type="ECO:0000313" key="1">
    <source>
        <dbReference type="EMBL" id="AEX63215.1"/>
    </source>
</evidence>
<proteinExistence type="predicted"/>
<reference evidence="1" key="1">
    <citation type="submission" date="2011-10" db="EMBL/GenBank/DDBJ databases">
        <title>Provirophages and transpovirons: unique mobilome of giant viruses.</title>
        <authorList>
            <person name="Desnues C."/>
            <person name="LaScola B."/>
            <person name="Yutin N."/>
            <person name="Fournous G."/>
            <person name="Koonin E."/>
            <person name="Raoult D."/>
        </authorList>
    </citation>
    <scope>NUCLEOTIDE SEQUENCE</scope>
    <source>
        <strain evidence="1">Mv13-mv</strain>
    </source>
</reference>
<gene>
    <name evidence="1" type="ORF">mv_R1013</name>
</gene>
<name>H2EFF0_9VIRU</name>
<sequence length="38" mass="4661">MYKPNVRNKMDSFYFEDIYKSSQNDEDNIPVLKIYKNI</sequence>
<protein>
    <submittedName>
        <fullName evidence="1">Uncharacterized protein</fullName>
    </submittedName>
</protein>
<organism evidence="1">
    <name type="scientific">Moumouvirus sp. 'Monve'</name>
    <dbReference type="NCBI Taxonomy" id="1128131"/>
    <lineage>
        <taxon>Viruses</taxon>
        <taxon>Varidnaviria</taxon>
        <taxon>Bamfordvirae</taxon>
        <taxon>Nucleocytoviricota</taxon>
        <taxon>Megaviricetes</taxon>
        <taxon>Imitervirales</taxon>
        <taxon>Mimiviridae</taxon>
        <taxon>Megamimivirinae</taxon>
        <taxon>Moumouvirus</taxon>
    </lineage>
</organism>
<accession>H2EFF0</accession>
<dbReference type="EMBL" id="JN885999">
    <property type="protein sequence ID" value="AEX63215.1"/>
    <property type="molecule type" value="Genomic_DNA"/>
</dbReference>